<organism evidence="1 2">
    <name type="scientific">Arthrobacter flavus</name>
    <dbReference type="NCBI Taxonomy" id="95172"/>
    <lineage>
        <taxon>Bacteria</taxon>
        <taxon>Bacillati</taxon>
        <taxon>Actinomycetota</taxon>
        <taxon>Actinomycetes</taxon>
        <taxon>Micrococcales</taxon>
        <taxon>Micrococcaceae</taxon>
        <taxon>Arthrobacter</taxon>
    </lineage>
</organism>
<sequence>MESKRPSPDTGRRLARSYAAQAGSLAIRVDAPEFPTASRIQRARNETPEKRLSGLEALRHPLVQAVMDARELCERTAEAPLDPIVSSAVGSAPVPGTPTFGQLLLCAAVKDLEELDDRLHQARLRS</sequence>
<reference evidence="2" key="1">
    <citation type="journal article" date="2019" name="Int. J. Syst. Evol. Microbiol.">
        <title>The Global Catalogue of Microorganisms (GCM) 10K type strain sequencing project: providing services to taxonomists for standard genome sequencing and annotation.</title>
        <authorList>
            <consortium name="The Broad Institute Genomics Platform"/>
            <consortium name="The Broad Institute Genome Sequencing Center for Infectious Disease"/>
            <person name="Wu L."/>
            <person name="Ma J."/>
        </authorList>
    </citation>
    <scope>NUCLEOTIDE SEQUENCE [LARGE SCALE GENOMIC DNA]</scope>
    <source>
        <strain evidence="2">JCM 11496</strain>
    </source>
</reference>
<evidence type="ECO:0000313" key="2">
    <source>
        <dbReference type="Proteomes" id="UP001597307"/>
    </source>
</evidence>
<proteinExistence type="predicted"/>
<evidence type="ECO:0008006" key="3">
    <source>
        <dbReference type="Google" id="ProtNLM"/>
    </source>
</evidence>
<keyword evidence="2" id="KW-1185">Reference proteome</keyword>
<comment type="caution">
    <text evidence="1">The sequence shown here is derived from an EMBL/GenBank/DDBJ whole genome shotgun (WGS) entry which is preliminary data.</text>
</comment>
<evidence type="ECO:0000313" key="1">
    <source>
        <dbReference type="EMBL" id="MFD1847820.1"/>
    </source>
</evidence>
<gene>
    <name evidence="1" type="ORF">ACFSFX_14615</name>
</gene>
<name>A0ABW4QAQ2_9MICC</name>
<dbReference type="Proteomes" id="UP001597307">
    <property type="component" value="Unassembled WGS sequence"/>
</dbReference>
<protein>
    <recommendedName>
        <fullName evidence="3">DUF222 domain-containing protein</fullName>
    </recommendedName>
</protein>
<accession>A0ABW4QAQ2</accession>
<dbReference type="EMBL" id="JBHUGA010000060">
    <property type="protein sequence ID" value="MFD1847820.1"/>
    <property type="molecule type" value="Genomic_DNA"/>
</dbReference>
<dbReference type="RefSeq" id="WP_343881017.1">
    <property type="nucleotide sequence ID" value="NZ_BAAAIJ010000051.1"/>
</dbReference>